<dbReference type="GeneID" id="95977023"/>
<comment type="subcellular location">
    <subcellularLocation>
        <location evidence="9">Membrane</location>
        <topology evidence="9">Multi-pass membrane protein</topology>
    </subcellularLocation>
    <subcellularLocation>
        <location evidence="1">Mitochondrion inner membrane</location>
        <topology evidence="1">Multi-pass membrane protein</topology>
    </subcellularLocation>
</comment>
<dbReference type="Pfam" id="PF02096">
    <property type="entry name" value="60KD_IMP"/>
    <property type="match status" value="1"/>
</dbReference>
<evidence type="ECO:0000256" key="9">
    <source>
        <dbReference type="RuleBase" id="RU003945"/>
    </source>
</evidence>
<evidence type="ECO:0000256" key="3">
    <source>
        <dbReference type="ARBA" id="ARBA00022692"/>
    </source>
</evidence>
<evidence type="ECO:0000256" key="4">
    <source>
        <dbReference type="ARBA" id="ARBA00022792"/>
    </source>
</evidence>
<evidence type="ECO:0000256" key="6">
    <source>
        <dbReference type="ARBA" id="ARBA00022989"/>
    </source>
</evidence>
<gene>
    <name evidence="13" type="ORF">AAFC00_003321</name>
</gene>
<dbReference type="InterPro" id="IPR001708">
    <property type="entry name" value="YidC/ALB3/OXA1/COX18"/>
</dbReference>
<sequence>MMMPSRGLVSAAGASRQAARINRRFISTAPSSRNVTTPIRQPVAFSSSLLHNSSSRSSSLSSWRSSRIAGASAMTFVAAQSRLASTASTAAPAAATATPATGSDATATSIPGPLDNTAAEATSSFDISGISDTYLTGIPEQIGYLKEIGLDYGWGPTAMIEWALEHIHVYSGMPWWGSIIATAVCFRLCLLPLFKKSSDIGARQAAMLPVTKPLSTKMMEAMKAGDNDGMARYRAQLQAINKQAGISTSAMLTPALIQGVFGFCAFRLMRAMANLPVPGLETGGALWFTDLTQSDPYMLLPAVMALSMHTVFRFGGESGAPMTNPAMKPLMLYVMPCVIFISTLWMPANLDLWLATTGISGIAQVTTFRNPAVRKALGMSPLVPSDPRSPHPHHKDTTTSNTIDVKGTSRPYAQSIQARASLRYQAPNIKTVGGRANNANLPTQEEKDRIGGMVDAFYKNMNTVGDGIKTFRDNTVAKAAQLNGSTAKKESKTRSKEFLRQADLYEQRWKKLHNNKDDQNK</sequence>
<dbReference type="EMBL" id="JBFMKM010000012">
    <property type="protein sequence ID" value="KAL1303005.1"/>
    <property type="molecule type" value="Genomic_DNA"/>
</dbReference>
<feature type="transmembrane region" description="Helical" evidence="11">
    <location>
        <begin position="250"/>
        <end position="269"/>
    </location>
</feature>
<evidence type="ECO:0000313" key="13">
    <source>
        <dbReference type="EMBL" id="KAL1303005.1"/>
    </source>
</evidence>
<dbReference type="PANTHER" id="PTHR12428">
    <property type="entry name" value="OXA1"/>
    <property type="match status" value="1"/>
</dbReference>
<accession>A0ABR3PAA5</accession>
<dbReference type="InterPro" id="IPR028055">
    <property type="entry name" value="YidC/Oxa/ALB_C"/>
</dbReference>
<evidence type="ECO:0000259" key="12">
    <source>
        <dbReference type="Pfam" id="PF02096"/>
    </source>
</evidence>
<feature type="domain" description="Membrane insertase YidC/Oxa/ALB C-terminal" evidence="12">
    <location>
        <begin position="175"/>
        <end position="367"/>
    </location>
</feature>
<dbReference type="RefSeq" id="XP_069199281.1">
    <property type="nucleotide sequence ID" value="XM_069342778.1"/>
</dbReference>
<keyword evidence="3 9" id="KW-0812">Transmembrane</keyword>
<dbReference type="PANTHER" id="PTHR12428:SF66">
    <property type="entry name" value="MITOCHONDRIAL INNER MEMBRANE PROTEIN OXA1L"/>
    <property type="match status" value="1"/>
</dbReference>
<evidence type="ECO:0000256" key="1">
    <source>
        <dbReference type="ARBA" id="ARBA00004448"/>
    </source>
</evidence>
<name>A0ABR3PAA5_9PEZI</name>
<evidence type="ECO:0000256" key="11">
    <source>
        <dbReference type="SAM" id="Phobius"/>
    </source>
</evidence>
<evidence type="ECO:0000256" key="8">
    <source>
        <dbReference type="ARBA" id="ARBA00023136"/>
    </source>
</evidence>
<evidence type="ECO:0000256" key="10">
    <source>
        <dbReference type="SAM" id="MobiDB-lite"/>
    </source>
</evidence>
<dbReference type="CDD" id="cd20069">
    <property type="entry name" value="5TM_Oxa1-like"/>
    <property type="match status" value="1"/>
</dbReference>
<keyword evidence="4" id="KW-0999">Mitochondrion inner membrane</keyword>
<evidence type="ECO:0000256" key="5">
    <source>
        <dbReference type="ARBA" id="ARBA00022946"/>
    </source>
</evidence>
<protein>
    <recommendedName>
        <fullName evidence="12">Membrane insertase YidC/Oxa/ALB C-terminal domain-containing protein</fullName>
    </recommendedName>
</protein>
<feature type="transmembrane region" description="Helical" evidence="11">
    <location>
        <begin position="297"/>
        <end position="315"/>
    </location>
</feature>
<keyword evidence="7" id="KW-0496">Mitochondrion</keyword>
<comment type="caution">
    <text evidence="13">The sequence shown here is derived from an EMBL/GenBank/DDBJ whole genome shotgun (WGS) entry which is preliminary data.</text>
</comment>
<keyword evidence="6 11" id="KW-1133">Transmembrane helix</keyword>
<evidence type="ECO:0000313" key="14">
    <source>
        <dbReference type="Proteomes" id="UP001562354"/>
    </source>
</evidence>
<keyword evidence="14" id="KW-1185">Reference proteome</keyword>
<feature type="transmembrane region" description="Helical" evidence="11">
    <location>
        <begin position="175"/>
        <end position="194"/>
    </location>
</feature>
<reference evidence="13 14" key="1">
    <citation type="submission" date="2024-07" db="EMBL/GenBank/DDBJ databases">
        <title>Draft sequence of the Neodothiora populina.</title>
        <authorList>
            <person name="Drown D.D."/>
            <person name="Schuette U.S."/>
            <person name="Buechlein A.B."/>
            <person name="Rusch D.R."/>
            <person name="Winton L.W."/>
            <person name="Adams G.A."/>
        </authorList>
    </citation>
    <scope>NUCLEOTIDE SEQUENCE [LARGE SCALE GENOMIC DNA]</scope>
    <source>
        <strain evidence="13 14">CPC 39397</strain>
    </source>
</reference>
<keyword evidence="8 11" id="KW-0472">Membrane</keyword>
<proteinExistence type="inferred from homology"/>
<evidence type="ECO:0000256" key="2">
    <source>
        <dbReference type="ARBA" id="ARBA00009877"/>
    </source>
</evidence>
<feature type="region of interest" description="Disordered" evidence="10">
    <location>
        <begin position="380"/>
        <end position="409"/>
    </location>
</feature>
<dbReference type="Proteomes" id="UP001562354">
    <property type="component" value="Unassembled WGS sequence"/>
</dbReference>
<keyword evidence="5" id="KW-0809">Transit peptide</keyword>
<comment type="similarity">
    <text evidence="2 9">Belongs to the OXA1/ALB3/YidC family.</text>
</comment>
<evidence type="ECO:0000256" key="7">
    <source>
        <dbReference type="ARBA" id="ARBA00023128"/>
    </source>
</evidence>
<organism evidence="13 14">
    <name type="scientific">Neodothiora populina</name>
    <dbReference type="NCBI Taxonomy" id="2781224"/>
    <lineage>
        <taxon>Eukaryota</taxon>
        <taxon>Fungi</taxon>
        <taxon>Dikarya</taxon>
        <taxon>Ascomycota</taxon>
        <taxon>Pezizomycotina</taxon>
        <taxon>Dothideomycetes</taxon>
        <taxon>Dothideomycetidae</taxon>
        <taxon>Dothideales</taxon>
        <taxon>Dothioraceae</taxon>
        <taxon>Neodothiora</taxon>
    </lineage>
</organism>
<feature type="transmembrane region" description="Helical" evidence="11">
    <location>
        <begin position="327"/>
        <end position="346"/>
    </location>
</feature>